<dbReference type="GO" id="GO:0061522">
    <property type="term" value="F:1,4-dihydroxy-2-naphthoyl-CoA thioesterase activity"/>
    <property type="evidence" value="ECO:0007669"/>
    <property type="project" value="TreeGrafter"/>
</dbReference>
<keyword evidence="2" id="KW-0378">Hydrolase</keyword>
<protein>
    <submittedName>
        <fullName evidence="5">Uncharacterized domain 1-containing protein</fullName>
    </submittedName>
</protein>
<dbReference type="CDD" id="cd03443">
    <property type="entry name" value="PaaI_thioesterase"/>
    <property type="match status" value="1"/>
</dbReference>
<dbReference type="InterPro" id="IPR006683">
    <property type="entry name" value="Thioestr_dom"/>
</dbReference>
<proteinExistence type="inferred from homology"/>
<dbReference type="Gene3D" id="3.10.129.10">
    <property type="entry name" value="Hotdog Thioesterase"/>
    <property type="match status" value="1"/>
</dbReference>
<dbReference type="NCBIfam" id="TIGR00369">
    <property type="entry name" value="unchar_dom_1"/>
    <property type="match status" value="1"/>
</dbReference>
<reference evidence="5 6" key="1">
    <citation type="submission" date="2016-10" db="EMBL/GenBank/DDBJ databases">
        <authorList>
            <person name="de Groot N.N."/>
        </authorList>
    </citation>
    <scope>NUCLEOTIDE SEQUENCE [LARGE SCALE GENOMIC DNA]</scope>
    <source>
        <strain evidence="5 6">StLB037</strain>
    </source>
</reference>
<dbReference type="PANTHER" id="PTHR43240">
    <property type="entry name" value="1,4-DIHYDROXY-2-NAPHTHOYL-COA THIOESTERASE 1"/>
    <property type="match status" value="1"/>
</dbReference>
<evidence type="ECO:0000256" key="3">
    <source>
        <dbReference type="SAM" id="MobiDB-lite"/>
    </source>
</evidence>
<evidence type="ECO:0000313" key="6">
    <source>
        <dbReference type="Proteomes" id="UP000186456"/>
    </source>
</evidence>
<dbReference type="InterPro" id="IPR003736">
    <property type="entry name" value="PAAI_dom"/>
</dbReference>
<name>A0A1H0PXW7_MICTS</name>
<dbReference type="PANTHER" id="PTHR43240:SF5">
    <property type="entry name" value="1,4-DIHYDROXY-2-NAPHTHOYL-COA THIOESTERASE 1"/>
    <property type="match status" value="1"/>
</dbReference>
<feature type="compositionally biased region" description="Basic and acidic residues" evidence="3">
    <location>
        <begin position="1"/>
        <end position="13"/>
    </location>
</feature>
<evidence type="ECO:0000259" key="4">
    <source>
        <dbReference type="Pfam" id="PF03061"/>
    </source>
</evidence>
<feature type="domain" description="Thioesterase" evidence="4">
    <location>
        <begin position="57"/>
        <end position="134"/>
    </location>
</feature>
<dbReference type="Pfam" id="PF03061">
    <property type="entry name" value="4HBT"/>
    <property type="match status" value="1"/>
</dbReference>
<dbReference type="EMBL" id="FNJN01000004">
    <property type="protein sequence ID" value="SDP09660.1"/>
    <property type="molecule type" value="Genomic_DNA"/>
</dbReference>
<dbReference type="Proteomes" id="UP000186456">
    <property type="component" value="Unassembled WGS sequence"/>
</dbReference>
<evidence type="ECO:0000256" key="2">
    <source>
        <dbReference type="ARBA" id="ARBA00022801"/>
    </source>
</evidence>
<evidence type="ECO:0000256" key="1">
    <source>
        <dbReference type="ARBA" id="ARBA00008324"/>
    </source>
</evidence>
<accession>A0A1H0PXW7</accession>
<organism evidence="5 6">
    <name type="scientific">Microbacterium testaceum (strain StLB037)</name>
    <dbReference type="NCBI Taxonomy" id="979556"/>
    <lineage>
        <taxon>Bacteria</taxon>
        <taxon>Bacillati</taxon>
        <taxon>Actinomycetota</taxon>
        <taxon>Actinomycetes</taxon>
        <taxon>Micrococcales</taxon>
        <taxon>Microbacteriaceae</taxon>
        <taxon>Microbacterium</taxon>
    </lineage>
</organism>
<dbReference type="AlphaFoldDB" id="A0A1H0PXW7"/>
<dbReference type="GO" id="GO:0005829">
    <property type="term" value="C:cytosol"/>
    <property type="evidence" value="ECO:0007669"/>
    <property type="project" value="TreeGrafter"/>
</dbReference>
<dbReference type="InterPro" id="IPR029069">
    <property type="entry name" value="HotDog_dom_sf"/>
</dbReference>
<sequence>MSEGHAPDKREPEGEPMTPWTIVPGALDDRLGITVTEQSADRVCAWMPVEGNTQSLGRLHGGATAALSEAVGSWAAMIHASTLGMVCVGVDLNITHHRGATGGRIHATATPAHRGRRLATYDVRVVDDQDRLVATARITNLLVAPD</sequence>
<feature type="region of interest" description="Disordered" evidence="3">
    <location>
        <begin position="1"/>
        <end position="20"/>
    </location>
</feature>
<comment type="similarity">
    <text evidence="1">Belongs to the thioesterase PaaI family.</text>
</comment>
<dbReference type="SUPFAM" id="SSF54637">
    <property type="entry name" value="Thioesterase/thiol ester dehydrase-isomerase"/>
    <property type="match status" value="1"/>
</dbReference>
<evidence type="ECO:0000313" key="5">
    <source>
        <dbReference type="EMBL" id="SDP09660.1"/>
    </source>
</evidence>
<gene>
    <name evidence="5" type="ORF">SAMN04487788_2069</name>
</gene>